<keyword evidence="2 4" id="KW-0238">DNA-binding</keyword>
<dbReference type="SUPFAM" id="SSF46785">
    <property type="entry name" value="Winged helix' DNA-binding domain"/>
    <property type="match status" value="1"/>
</dbReference>
<protein>
    <submittedName>
        <fullName evidence="8">Transcriptional regulator, TetR family</fullName>
    </submittedName>
</protein>
<sequence length="319" mass="35289">MTTGPRPRPPYLRIAEDIRARIDSGRLRPGDKVPSTRQIIDEWGVAMATATKALAALRQHGLVHAVPGTGTVVSDPTAHHRTRPRPPRTTEPAGRERIVHTAIGIADREGRAAVSMRRVAAELGVGTMSLYRHVPDKDELLRLMADAAFAETPLPGAGHRGWRARLEELARRQWATYRRHPWLAPIALTSLAQPPLLPAGMAHVEWQLATLDGLGLQHRDRLRIAVGLNGYVGGIAMSHSLDAEFTQETGITSRQRHDTDEPEMWKLLETGRYPHLAAAATSGVELDLDDLFEFGLQNQLNGIEHHLAHRAGHRRNPPR</sequence>
<proteinExistence type="predicted"/>
<dbReference type="PROSITE" id="PS50977">
    <property type="entry name" value="HTH_TETR_2"/>
    <property type="match status" value="1"/>
</dbReference>
<feature type="domain" description="HTH gntR-type" evidence="6">
    <location>
        <begin position="8"/>
        <end position="76"/>
    </location>
</feature>
<dbReference type="Proteomes" id="UP000199529">
    <property type="component" value="Unassembled WGS sequence"/>
</dbReference>
<keyword evidence="9" id="KW-1185">Reference proteome</keyword>
<dbReference type="InterPro" id="IPR036271">
    <property type="entry name" value="Tet_transcr_reg_TetR-rel_C_sf"/>
</dbReference>
<accession>A0A1H2XJL2</accession>
<evidence type="ECO:0000256" key="5">
    <source>
        <dbReference type="SAM" id="MobiDB-lite"/>
    </source>
</evidence>
<dbReference type="EMBL" id="FNOK01000006">
    <property type="protein sequence ID" value="SDW93081.1"/>
    <property type="molecule type" value="Genomic_DNA"/>
</dbReference>
<dbReference type="SUPFAM" id="SSF46689">
    <property type="entry name" value="Homeodomain-like"/>
    <property type="match status" value="1"/>
</dbReference>
<dbReference type="GO" id="GO:0003700">
    <property type="term" value="F:DNA-binding transcription factor activity"/>
    <property type="evidence" value="ECO:0007669"/>
    <property type="project" value="InterPro"/>
</dbReference>
<dbReference type="GO" id="GO:0000976">
    <property type="term" value="F:transcription cis-regulatory region binding"/>
    <property type="evidence" value="ECO:0007669"/>
    <property type="project" value="TreeGrafter"/>
</dbReference>
<dbReference type="SUPFAM" id="SSF48498">
    <property type="entry name" value="Tetracyclin repressor-like, C-terminal domain"/>
    <property type="match status" value="1"/>
</dbReference>
<dbReference type="PANTHER" id="PTHR30055:SF151">
    <property type="entry name" value="TRANSCRIPTIONAL REGULATORY PROTEIN"/>
    <property type="match status" value="1"/>
</dbReference>
<dbReference type="Pfam" id="PF00392">
    <property type="entry name" value="GntR"/>
    <property type="match status" value="1"/>
</dbReference>
<dbReference type="STRING" id="418495.SAMN05216215_1006111"/>
<reference evidence="9" key="1">
    <citation type="submission" date="2016-10" db="EMBL/GenBank/DDBJ databases">
        <authorList>
            <person name="Varghese N."/>
            <person name="Submissions S."/>
        </authorList>
    </citation>
    <scope>NUCLEOTIDE SEQUENCE [LARGE SCALE GENOMIC DNA]</scope>
    <source>
        <strain evidence="9">CGMCC 4.3530</strain>
    </source>
</reference>
<name>A0A1H2XJL2_9PSEU</name>
<feature type="region of interest" description="Disordered" evidence="5">
    <location>
        <begin position="68"/>
        <end position="93"/>
    </location>
</feature>
<evidence type="ECO:0000313" key="8">
    <source>
        <dbReference type="EMBL" id="SDW93081.1"/>
    </source>
</evidence>
<feature type="DNA-binding region" description="H-T-H motif" evidence="4">
    <location>
        <begin position="115"/>
        <end position="134"/>
    </location>
</feature>
<dbReference type="OrthoDB" id="2570341at2"/>
<dbReference type="InterPro" id="IPR036390">
    <property type="entry name" value="WH_DNA-bd_sf"/>
</dbReference>
<dbReference type="Gene3D" id="1.10.10.60">
    <property type="entry name" value="Homeodomain-like"/>
    <property type="match status" value="1"/>
</dbReference>
<evidence type="ECO:0000313" key="9">
    <source>
        <dbReference type="Proteomes" id="UP000199529"/>
    </source>
</evidence>
<feature type="domain" description="HTH tetR-type" evidence="7">
    <location>
        <begin position="92"/>
        <end position="152"/>
    </location>
</feature>
<dbReference type="InterPro" id="IPR009057">
    <property type="entry name" value="Homeodomain-like_sf"/>
</dbReference>
<dbReference type="Gene3D" id="1.10.357.10">
    <property type="entry name" value="Tetracycline Repressor, domain 2"/>
    <property type="match status" value="1"/>
</dbReference>
<evidence type="ECO:0000256" key="2">
    <source>
        <dbReference type="ARBA" id="ARBA00023125"/>
    </source>
</evidence>
<dbReference type="PANTHER" id="PTHR30055">
    <property type="entry name" value="HTH-TYPE TRANSCRIPTIONAL REGULATOR RUTR"/>
    <property type="match status" value="1"/>
</dbReference>
<dbReference type="RefSeq" id="WP_093263352.1">
    <property type="nucleotide sequence ID" value="NZ_FNOK01000006.1"/>
</dbReference>
<gene>
    <name evidence="8" type="ORF">SAMN05216215_1006111</name>
</gene>
<dbReference type="GO" id="GO:0045892">
    <property type="term" value="P:negative regulation of DNA-templated transcription"/>
    <property type="evidence" value="ECO:0007669"/>
    <property type="project" value="InterPro"/>
</dbReference>
<dbReference type="InterPro" id="IPR000524">
    <property type="entry name" value="Tscrpt_reg_HTH_GntR"/>
</dbReference>
<evidence type="ECO:0000256" key="4">
    <source>
        <dbReference type="PROSITE-ProRule" id="PRU00335"/>
    </source>
</evidence>
<dbReference type="InterPro" id="IPR004111">
    <property type="entry name" value="Repressor_TetR_C"/>
</dbReference>
<dbReference type="Gene3D" id="1.10.10.10">
    <property type="entry name" value="Winged helix-like DNA-binding domain superfamily/Winged helix DNA-binding domain"/>
    <property type="match status" value="1"/>
</dbReference>
<dbReference type="InterPro" id="IPR050109">
    <property type="entry name" value="HTH-type_TetR-like_transc_reg"/>
</dbReference>
<dbReference type="Pfam" id="PF02909">
    <property type="entry name" value="TetR_C_1"/>
    <property type="match status" value="1"/>
</dbReference>
<keyword evidence="1" id="KW-0805">Transcription regulation</keyword>
<evidence type="ECO:0000256" key="1">
    <source>
        <dbReference type="ARBA" id="ARBA00023015"/>
    </source>
</evidence>
<evidence type="ECO:0000259" key="6">
    <source>
        <dbReference type="PROSITE" id="PS50949"/>
    </source>
</evidence>
<evidence type="ECO:0000259" key="7">
    <source>
        <dbReference type="PROSITE" id="PS50977"/>
    </source>
</evidence>
<dbReference type="SMART" id="SM00345">
    <property type="entry name" value="HTH_GNTR"/>
    <property type="match status" value="1"/>
</dbReference>
<dbReference type="Pfam" id="PF00440">
    <property type="entry name" value="TetR_N"/>
    <property type="match status" value="1"/>
</dbReference>
<dbReference type="AlphaFoldDB" id="A0A1H2XJL2"/>
<dbReference type="InterPro" id="IPR036388">
    <property type="entry name" value="WH-like_DNA-bd_sf"/>
</dbReference>
<dbReference type="InterPro" id="IPR001647">
    <property type="entry name" value="HTH_TetR"/>
</dbReference>
<keyword evidence="3" id="KW-0804">Transcription</keyword>
<dbReference type="PROSITE" id="PS50949">
    <property type="entry name" value="HTH_GNTR"/>
    <property type="match status" value="1"/>
</dbReference>
<organism evidence="8 9">
    <name type="scientific">Saccharopolyspora shandongensis</name>
    <dbReference type="NCBI Taxonomy" id="418495"/>
    <lineage>
        <taxon>Bacteria</taxon>
        <taxon>Bacillati</taxon>
        <taxon>Actinomycetota</taxon>
        <taxon>Actinomycetes</taxon>
        <taxon>Pseudonocardiales</taxon>
        <taxon>Pseudonocardiaceae</taxon>
        <taxon>Saccharopolyspora</taxon>
    </lineage>
</organism>
<evidence type="ECO:0000256" key="3">
    <source>
        <dbReference type="ARBA" id="ARBA00023163"/>
    </source>
</evidence>